<evidence type="ECO:0000313" key="3">
    <source>
        <dbReference type="Proteomes" id="UP000521943"/>
    </source>
</evidence>
<dbReference type="OrthoDB" id="2269034at2759"/>
<name>A0A8H6HVK0_9AGAR</name>
<reference evidence="2 3" key="1">
    <citation type="submission" date="2020-07" db="EMBL/GenBank/DDBJ databases">
        <title>Comparative genomics of pyrophilous fungi reveals a link between fire events and developmental genes.</title>
        <authorList>
            <consortium name="DOE Joint Genome Institute"/>
            <person name="Steindorff A.S."/>
            <person name="Carver A."/>
            <person name="Calhoun S."/>
            <person name="Stillman K."/>
            <person name="Liu H."/>
            <person name="Lipzen A."/>
            <person name="Pangilinan J."/>
            <person name="Labutti K."/>
            <person name="Bruns T.D."/>
            <person name="Grigoriev I.V."/>
        </authorList>
    </citation>
    <scope>NUCLEOTIDE SEQUENCE [LARGE SCALE GENOMIC DNA]</scope>
    <source>
        <strain evidence="2 3">CBS 144469</strain>
    </source>
</reference>
<dbReference type="EMBL" id="JACGCI010000039">
    <property type="protein sequence ID" value="KAF6753389.1"/>
    <property type="molecule type" value="Genomic_DNA"/>
</dbReference>
<comment type="caution">
    <text evidence="2">The sequence shown here is derived from an EMBL/GenBank/DDBJ whole genome shotgun (WGS) entry which is preliminary data.</text>
</comment>
<accession>A0A8H6HVK0</accession>
<evidence type="ECO:0008006" key="4">
    <source>
        <dbReference type="Google" id="ProtNLM"/>
    </source>
</evidence>
<feature type="region of interest" description="Disordered" evidence="1">
    <location>
        <begin position="1"/>
        <end position="28"/>
    </location>
</feature>
<dbReference type="Proteomes" id="UP000521943">
    <property type="component" value="Unassembled WGS sequence"/>
</dbReference>
<evidence type="ECO:0000256" key="1">
    <source>
        <dbReference type="SAM" id="MobiDB-lite"/>
    </source>
</evidence>
<feature type="compositionally biased region" description="Polar residues" evidence="1">
    <location>
        <begin position="17"/>
        <end position="27"/>
    </location>
</feature>
<keyword evidence="3" id="KW-1185">Reference proteome</keyword>
<proteinExistence type="predicted"/>
<gene>
    <name evidence="2" type="ORF">DFP72DRAFT_1069378</name>
</gene>
<protein>
    <recommendedName>
        <fullName evidence="4">F-box domain-containing protein</fullName>
    </recommendedName>
</protein>
<feature type="compositionally biased region" description="Basic and acidic residues" evidence="1">
    <location>
        <begin position="1"/>
        <end position="11"/>
    </location>
</feature>
<dbReference type="AlphaFoldDB" id="A0A8H6HVK0"/>
<evidence type="ECO:0000313" key="2">
    <source>
        <dbReference type="EMBL" id="KAF6753389.1"/>
    </source>
</evidence>
<organism evidence="2 3">
    <name type="scientific">Ephemerocybe angulata</name>
    <dbReference type="NCBI Taxonomy" id="980116"/>
    <lineage>
        <taxon>Eukaryota</taxon>
        <taxon>Fungi</taxon>
        <taxon>Dikarya</taxon>
        <taxon>Basidiomycota</taxon>
        <taxon>Agaricomycotina</taxon>
        <taxon>Agaricomycetes</taxon>
        <taxon>Agaricomycetidae</taxon>
        <taxon>Agaricales</taxon>
        <taxon>Agaricineae</taxon>
        <taxon>Psathyrellaceae</taxon>
        <taxon>Ephemerocybe</taxon>
    </lineage>
</organism>
<sequence>MALKPPSHETGDPDGLTRSTASSTTNDIGLMDGRSKLGSLLMGLPQELLIEIFRFTINEHGGQPNAVNPLLLGRICRSWRAMVFETWTFWQEVNLTISPHCSTQISLLAEWTARAGSLPLSVSIIDPKGLLNAKEELTRLLGLIRSLSPRIHSLALETLIPFYDEWQNCSLADYSWPLLSNLSLATTFEASTLSDPASRLDFSSCPMLTTATIKSFYHFYIPLPWRSLLHLRFDSVCCSEVYAALQSCTRLETLEVYGIVDDDPSPIDSVVQRPLKTLTLKLEMEDGSRECWRIVNSLRLPELRILEIKIASSRPVTGHKFDI</sequence>